<dbReference type="InterPro" id="IPR051465">
    <property type="entry name" value="Cell_Envelope_Struct_Comp"/>
</dbReference>
<dbReference type="RefSeq" id="WP_377601726.1">
    <property type="nucleotide sequence ID" value="NZ_JBHUME010000005.1"/>
</dbReference>
<dbReference type="InterPro" id="IPR001119">
    <property type="entry name" value="SLH_dom"/>
</dbReference>
<dbReference type="Pfam" id="PF00395">
    <property type="entry name" value="SLH"/>
    <property type="match status" value="3"/>
</dbReference>
<comment type="caution">
    <text evidence="3">The sequence shown here is derived from an EMBL/GenBank/DDBJ whole genome shotgun (WGS) entry which is preliminary data.</text>
</comment>
<sequence length="801" mass="85480">MKRKMTLSLLALSVTAGTFQGIPLSSKGLAQKLGAASTAWAAEFSDPYVVERMQKIHIALIAISEQVPQDRADVRAARDQLKLLDPSKPEDLALIDPVWNEVKSAFTAEEQDGVREDILGFIQSLAITYVGDGSELEEIAQQNQFNDTARKFAAKAGVNQNLRVADFREFIFGSSTYKGLEVKAKEHTAKLTLPQIYDILNSLPAKEAFAAAVMKDVLDEPNANENVIGKILNYYNSYSPNTIPALNQTLTNLQGKVPKGKDAAKALTFAFLRSESETYAAKTSNHGTRVEAALKLFGREVPPPLVDWSVKPGTTATAQISKQGIITIDNKEASGSVTAVATVLGRPLGEKTFTLTNEGSGGGPGNPGNPGNPGASEIIAQINALTAKLLTEWKDASPKERAALFKAYNKALQELLLKLILVSLPVTGSNGKAQGTLSGISVTGKLDEAETVLSGVKAQLSTLKGLPKIKFPLYADFGKDASSSFTITIPKEVWKEAAGSGISEITLLVNGASISFPVTLFDGDAVLTVSRKASVVASKATLSDTYDFTLTVNGKPAEQFNEPVTVILPVSGVKNKEYVTLAKIAGGKLQLKGGKVTEQTLEKPLSSFSEYVIIENPVSFSDVKEVELWAGHQISVLAAQGVLEGSGEEYGPRSQLTRGEFVSLIIQAFGLENRNAGSAFKDLSKADRFEPYLAAAEKLGLIQGLPGGKFKPQAPITRAEAAAITARALSLLNPFVVQPETAPVLSEFKDADKLHASLKDAAALTVSEGIFVGYNRQFIPDGKLTKAEAAVILYKLLKAAE</sequence>
<dbReference type="PANTHER" id="PTHR43308">
    <property type="entry name" value="OUTER MEMBRANE PROTEIN ALPHA-RELATED"/>
    <property type="match status" value="1"/>
</dbReference>
<name>A0ABW5P8V4_9BACL</name>
<accession>A0ABW5P8V4</accession>
<organism evidence="3 4">
    <name type="scientific">Paenibacillus gansuensis</name>
    <dbReference type="NCBI Taxonomy" id="306542"/>
    <lineage>
        <taxon>Bacteria</taxon>
        <taxon>Bacillati</taxon>
        <taxon>Bacillota</taxon>
        <taxon>Bacilli</taxon>
        <taxon>Bacillales</taxon>
        <taxon>Paenibacillaceae</taxon>
        <taxon>Paenibacillus</taxon>
    </lineage>
</organism>
<evidence type="ECO:0000313" key="3">
    <source>
        <dbReference type="EMBL" id="MFD2611711.1"/>
    </source>
</evidence>
<dbReference type="PANTHER" id="PTHR43308:SF5">
    <property type="entry name" value="S-LAYER PROTEIN _ PEPTIDOGLYCAN ENDO-BETA-N-ACETYLGLUCOSAMINIDASE"/>
    <property type="match status" value="1"/>
</dbReference>
<reference evidence="4" key="1">
    <citation type="journal article" date="2019" name="Int. J. Syst. Evol. Microbiol.">
        <title>The Global Catalogue of Microorganisms (GCM) 10K type strain sequencing project: providing services to taxonomists for standard genome sequencing and annotation.</title>
        <authorList>
            <consortium name="The Broad Institute Genomics Platform"/>
            <consortium name="The Broad Institute Genome Sequencing Center for Infectious Disease"/>
            <person name="Wu L."/>
            <person name="Ma J."/>
        </authorList>
    </citation>
    <scope>NUCLEOTIDE SEQUENCE [LARGE SCALE GENOMIC DNA]</scope>
    <source>
        <strain evidence="4">KCTC 3950</strain>
    </source>
</reference>
<dbReference type="Proteomes" id="UP001597541">
    <property type="component" value="Unassembled WGS sequence"/>
</dbReference>
<feature type="domain" description="SLH" evidence="2">
    <location>
        <begin position="617"/>
        <end position="675"/>
    </location>
</feature>
<dbReference type="PROSITE" id="PS51272">
    <property type="entry name" value="SLH"/>
    <property type="match status" value="3"/>
</dbReference>
<keyword evidence="4" id="KW-1185">Reference proteome</keyword>
<gene>
    <name evidence="3" type="ORF">ACFSUF_04660</name>
</gene>
<feature type="compositionally biased region" description="Gly residues" evidence="1">
    <location>
        <begin position="359"/>
        <end position="368"/>
    </location>
</feature>
<protein>
    <submittedName>
        <fullName evidence="3">S-layer homology domain-containing protein</fullName>
    </submittedName>
</protein>
<feature type="region of interest" description="Disordered" evidence="1">
    <location>
        <begin position="355"/>
        <end position="375"/>
    </location>
</feature>
<proteinExistence type="predicted"/>
<feature type="domain" description="SLH" evidence="2">
    <location>
        <begin position="745"/>
        <end position="801"/>
    </location>
</feature>
<dbReference type="EMBL" id="JBHUME010000005">
    <property type="protein sequence ID" value="MFD2611711.1"/>
    <property type="molecule type" value="Genomic_DNA"/>
</dbReference>
<evidence type="ECO:0000256" key="1">
    <source>
        <dbReference type="SAM" id="MobiDB-lite"/>
    </source>
</evidence>
<evidence type="ECO:0000313" key="4">
    <source>
        <dbReference type="Proteomes" id="UP001597541"/>
    </source>
</evidence>
<feature type="domain" description="SLH" evidence="2">
    <location>
        <begin position="676"/>
        <end position="739"/>
    </location>
</feature>
<evidence type="ECO:0000259" key="2">
    <source>
        <dbReference type="PROSITE" id="PS51272"/>
    </source>
</evidence>